<keyword evidence="2" id="KW-0540">Nuclease</keyword>
<gene>
    <name evidence="2" type="primary">orf294</name>
    <name evidence="3" type="ORF">SG3EUKT974138.1</name>
    <name evidence="4" type="ORF">SG3EUKT975765.1</name>
</gene>
<keyword evidence="2" id="KW-0150">Chloroplast</keyword>
<reference evidence="3" key="2">
    <citation type="submission" date="2017-12" db="EMBL/GenBank/DDBJ databases">
        <authorList>
            <person name="Hurst M.R.H."/>
        </authorList>
    </citation>
    <scope>NUCLEOTIDE SEQUENCE</scope>
    <source>
        <strain evidence="3">UTEX 2505</strain>
    </source>
</reference>
<name>A0A0S2IDN7_HAELA</name>
<keyword evidence="2" id="KW-0255">Endonuclease</keyword>
<dbReference type="AlphaFoldDB" id="A0A0S2IDN7"/>
<dbReference type="EMBL" id="KT625282">
    <property type="protein sequence ID" value="ALO21605.1"/>
    <property type="molecule type" value="Genomic_DNA"/>
</dbReference>
<keyword evidence="2" id="KW-0934">Plastid</keyword>
<dbReference type="EMBL" id="MG677935">
    <property type="protein sequence ID" value="AUW36426.1"/>
    <property type="molecule type" value="Genomic_DNA"/>
</dbReference>
<evidence type="ECO:0000313" key="2">
    <source>
        <dbReference type="EMBL" id="ALO21605.1"/>
    </source>
</evidence>
<dbReference type="InterPro" id="IPR004860">
    <property type="entry name" value="LAGLIDADG_dom"/>
</dbReference>
<dbReference type="GO" id="GO:0004519">
    <property type="term" value="F:endonuclease activity"/>
    <property type="evidence" value="ECO:0007669"/>
    <property type="project" value="UniProtKB-KW"/>
</dbReference>
<organism evidence="2">
    <name type="scientific">Haematococcus lacustris</name>
    <name type="common">Green alga</name>
    <name type="synonym">Haematococcus pluvialis</name>
    <dbReference type="NCBI Taxonomy" id="44745"/>
    <lineage>
        <taxon>Eukaryota</taxon>
        <taxon>Viridiplantae</taxon>
        <taxon>Chlorophyta</taxon>
        <taxon>core chlorophytes</taxon>
        <taxon>Chlorophyceae</taxon>
        <taxon>CS clade</taxon>
        <taxon>Chlamydomonadales</taxon>
        <taxon>Haematococcaceae</taxon>
        <taxon>Haematococcus</taxon>
    </lineage>
</organism>
<dbReference type="InterPro" id="IPR027434">
    <property type="entry name" value="Homing_endonucl"/>
</dbReference>
<evidence type="ECO:0000259" key="1">
    <source>
        <dbReference type="Pfam" id="PF03161"/>
    </source>
</evidence>
<dbReference type="Pfam" id="PF03161">
    <property type="entry name" value="LAGLIDADG_2"/>
    <property type="match status" value="1"/>
</dbReference>
<evidence type="ECO:0000313" key="3">
    <source>
        <dbReference type="EMBL" id="AUW36426.1"/>
    </source>
</evidence>
<dbReference type="SUPFAM" id="SSF55608">
    <property type="entry name" value="Homing endonucleases"/>
    <property type="match status" value="1"/>
</dbReference>
<protein>
    <submittedName>
        <fullName evidence="3">LAGLIDADG DNA endonuclease family protein</fullName>
    </submittedName>
    <submittedName>
        <fullName evidence="2">Putative LAGLIDADG homing endonuclease</fullName>
    </submittedName>
</protein>
<reference evidence="2" key="1">
    <citation type="journal article" date="2015" name="BMC Evol. Biol.">
        <title>Chloroplast phylogenomic analysis of chlorophyte green algae identifies a novel lineage sister to the Sphaeropleales (Chlorophyceae).</title>
        <authorList>
            <person name="Lemieux C."/>
            <person name="Vincent A.T."/>
            <person name="Labarre A."/>
            <person name="Otis C."/>
            <person name="Turmel M."/>
        </authorList>
    </citation>
    <scope>NUCLEOTIDE SEQUENCE</scope>
</reference>
<evidence type="ECO:0000313" key="4">
    <source>
        <dbReference type="EMBL" id="AUW36489.1"/>
    </source>
</evidence>
<feature type="domain" description="Homing endonuclease LAGLIDADG" evidence="1">
    <location>
        <begin position="34"/>
        <end position="185"/>
    </location>
</feature>
<accession>A0A0S2IDN7</accession>
<dbReference type="EMBL" id="MG677935">
    <property type="protein sequence ID" value="AUW36489.1"/>
    <property type="molecule type" value="Genomic_DNA"/>
</dbReference>
<geneLocation type="chloroplast" evidence="2"/>
<keyword evidence="2" id="KW-0378">Hydrolase</keyword>
<sequence length="294" mass="34831">MKIKKIPYVNLKKCLINLSKKRMERIKLSKRIKSVILGTLLGDAALNIQKNFKNARFQMRHGHVQKEYFDWKVQILKSLGTEKAVHFQEPDGYQKKKHVGKWHFQTRALPELTQIFEIVCSSKKRKQIKRSWLNHLTKESLMVLWLDDGSLLRKKGVLCTEGFSKKENLILSKYLKQVWKIDTNVIPILKKRNLPTPLVLSNKGVGRFHHPSVEREVEQEQRFYYRIRINTTNLTKFFRLIIPFIPCASMVYKVCIDYVDPELKQRWISILKQQLPQFSKKILEVYANRVSLKK</sequence>
<dbReference type="Gene3D" id="3.10.28.10">
    <property type="entry name" value="Homing endonucleases"/>
    <property type="match status" value="2"/>
</dbReference>
<proteinExistence type="predicted"/>